<dbReference type="PANTHER" id="PTHR48070:SF6">
    <property type="entry name" value="ESTERASE OVCA2"/>
    <property type="match status" value="1"/>
</dbReference>
<feature type="domain" description="Serine hydrolase" evidence="2">
    <location>
        <begin position="15"/>
        <end position="265"/>
    </location>
</feature>
<sequence>MTTNGDGASPATPRRLKILMLHGFTQSGPLFRSKTRALEKLLIKAFPATPKSLFPGGVSLVYPTGPIRLQPADIPGFSVSDADGEERDAWGWWVKSSYSAASHPSGEEKDVEYSGLKEGMGVIRDTIRENGGVDGIIGFSQGGCASLFVASLLNKGRADSFRAKNKHGEKEPGFLDGWEELQSFQEEKVGGLKFAVSYSGFYAPSERYEGFYDPKITTPSLHFIGSLDSVVEESRPLGLIERCDEKTRKVVYHPGGHFVPIGKEMAGVLVGFVREATAPKLETEEQSVEEMDMPF</sequence>
<dbReference type="InterPro" id="IPR005645">
    <property type="entry name" value="FSH-like_dom"/>
</dbReference>
<dbReference type="GO" id="GO:0019748">
    <property type="term" value="P:secondary metabolic process"/>
    <property type="evidence" value="ECO:0007669"/>
    <property type="project" value="TreeGrafter"/>
</dbReference>
<comment type="caution">
    <text evidence="3">The sequence shown here is derived from an EMBL/GenBank/DDBJ whole genome shotgun (WGS) entry which is preliminary data.</text>
</comment>
<dbReference type="Proteomes" id="UP000824998">
    <property type="component" value="Unassembled WGS sequence"/>
</dbReference>
<protein>
    <submittedName>
        <fullName evidence="3">Serine hydrolase FSH</fullName>
    </submittedName>
</protein>
<keyword evidence="1 3" id="KW-0378">Hydrolase</keyword>
<proteinExistence type="predicted"/>
<dbReference type="PANTHER" id="PTHR48070">
    <property type="entry name" value="ESTERASE OVCA2"/>
    <property type="match status" value="1"/>
</dbReference>
<keyword evidence="4" id="KW-1185">Reference proteome</keyword>
<gene>
    <name evidence="3" type="ORF">BJ875DRAFT_101759</name>
</gene>
<dbReference type="InterPro" id="IPR050593">
    <property type="entry name" value="LovG"/>
</dbReference>
<dbReference type="AlphaFoldDB" id="A0A9P8C916"/>
<organism evidence="3 4">
    <name type="scientific">Amylocarpus encephaloides</name>
    <dbReference type="NCBI Taxonomy" id="45428"/>
    <lineage>
        <taxon>Eukaryota</taxon>
        <taxon>Fungi</taxon>
        <taxon>Dikarya</taxon>
        <taxon>Ascomycota</taxon>
        <taxon>Pezizomycotina</taxon>
        <taxon>Leotiomycetes</taxon>
        <taxon>Helotiales</taxon>
        <taxon>Helotiales incertae sedis</taxon>
        <taxon>Amylocarpus</taxon>
    </lineage>
</organism>
<dbReference type="EMBL" id="MU251377">
    <property type="protein sequence ID" value="KAG9237975.1"/>
    <property type="molecule type" value="Genomic_DNA"/>
</dbReference>
<dbReference type="GO" id="GO:0005634">
    <property type="term" value="C:nucleus"/>
    <property type="evidence" value="ECO:0007669"/>
    <property type="project" value="TreeGrafter"/>
</dbReference>
<dbReference type="GO" id="GO:0016787">
    <property type="term" value="F:hydrolase activity"/>
    <property type="evidence" value="ECO:0007669"/>
    <property type="project" value="UniProtKB-KW"/>
</dbReference>
<dbReference type="Gene3D" id="3.40.50.1820">
    <property type="entry name" value="alpha/beta hydrolase"/>
    <property type="match status" value="1"/>
</dbReference>
<name>A0A9P8C916_9HELO</name>
<reference evidence="3" key="1">
    <citation type="journal article" date="2021" name="IMA Fungus">
        <title>Genomic characterization of three marine fungi, including Emericellopsis atlantica sp. nov. with signatures of a generalist lifestyle and marine biomass degradation.</title>
        <authorList>
            <person name="Hagestad O.C."/>
            <person name="Hou L."/>
            <person name="Andersen J.H."/>
            <person name="Hansen E.H."/>
            <person name="Altermark B."/>
            <person name="Li C."/>
            <person name="Kuhnert E."/>
            <person name="Cox R.J."/>
            <person name="Crous P.W."/>
            <person name="Spatafora J.W."/>
            <person name="Lail K."/>
            <person name="Amirebrahimi M."/>
            <person name="Lipzen A."/>
            <person name="Pangilinan J."/>
            <person name="Andreopoulos W."/>
            <person name="Hayes R.D."/>
            <person name="Ng V."/>
            <person name="Grigoriev I.V."/>
            <person name="Jackson S.A."/>
            <person name="Sutton T.D.S."/>
            <person name="Dobson A.D.W."/>
            <person name="Rama T."/>
        </authorList>
    </citation>
    <scope>NUCLEOTIDE SEQUENCE</scope>
    <source>
        <strain evidence="3">TRa018bII</strain>
    </source>
</reference>
<dbReference type="GO" id="GO:0005737">
    <property type="term" value="C:cytoplasm"/>
    <property type="evidence" value="ECO:0007669"/>
    <property type="project" value="TreeGrafter"/>
</dbReference>
<dbReference type="SUPFAM" id="SSF53474">
    <property type="entry name" value="alpha/beta-Hydrolases"/>
    <property type="match status" value="1"/>
</dbReference>
<accession>A0A9P8C916</accession>
<evidence type="ECO:0000313" key="3">
    <source>
        <dbReference type="EMBL" id="KAG9237975.1"/>
    </source>
</evidence>
<dbReference type="Pfam" id="PF03959">
    <property type="entry name" value="FSH1"/>
    <property type="match status" value="1"/>
</dbReference>
<evidence type="ECO:0000313" key="4">
    <source>
        <dbReference type="Proteomes" id="UP000824998"/>
    </source>
</evidence>
<evidence type="ECO:0000259" key="2">
    <source>
        <dbReference type="Pfam" id="PF03959"/>
    </source>
</evidence>
<dbReference type="InterPro" id="IPR029058">
    <property type="entry name" value="AB_hydrolase_fold"/>
</dbReference>
<evidence type="ECO:0000256" key="1">
    <source>
        <dbReference type="ARBA" id="ARBA00022801"/>
    </source>
</evidence>
<dbReference type="OrthoDB" id="2094269at2759"/>